<feature type="region of interest" description="Disordered" evidence="1">
    <location>
        <begin position="882"/>
        <end position="905"/>
    </location>
</feature>
<feature type="compositionally biased region" description="Polar residues" evidence="1">
    <location>
        <begin position="541"/>
        <end position="554"/>
    </location>
</feature>
<feature type="compositionally biased region" description="Low complexity" evidence="1">
    <location>
        <begin position="466"/>
        <end position="500"/>
    </location>
</feature>
<evidence type="ECO:0000313" key="2">
    <source>
        <dbReference type="EMBL" id="THG01477.1"/>
    </source>
</evidence>
<proteinExistence type="predicted"/>
<dbReference type="AlphaFoldDB" id="A0A4V3WKN1"/>
<protein>
    <submittedName>
        <fullName evidence="2">Uncharacterized protein</fullName>
    </submittedName>
</protein>
<evidence type="ECO:0000256" key="1">
    <source>
        <dbReference type="SAM" id="MobiDB-lite"/>
    </source>
</evidence>
<feature type="compositionally biased region" description="Basic and acidic residues" evidence="1">
    <location>
        <begin position="521"/>
        <end position="539"/>
    </location>
</feature>
<keyword evidence="3" id="KW-1185">Reference proteome</keyword>
<sequence length="905" mass="96372">MDESEKIDLELKSSITIHVDVSSGTTISLLLRLRPPVPSVKINLQLYSCTVNTNLNCIVGLHCQLSAIFSRIEINLCLSLFAFDFYFSIRESISMDESEKIDLELKRSITIHVDVSSENNNFIVASSSSTSSLCENQSSENQSNNASSELLEVANAEKVVDTADVNSQMEHLPPSESSEPEGTRKSGKCNLRKSLAWDTAFFTSAGVLDPDELSSMIEGVDKGRKHFLPGIDEEICRSTDSLSTLESDLTLESLEADLFEDIRASIQKSSKASHMASSSKAPSGEAETQPICTLKKVNLTSKTMPVARNGGPTSSLEKAPKVIGRPNPISSAALKRSSLCGNQVKSENDKEKSASVPGKVAPSTKIHGLGGSCRAVHKPALSSKASSSSSSTLSKTKPPPKSSSLTDSSGSASSANVGISPVNSTRRKIVSSSVNPTSSSSILKTQAKVALKKKGQSGLSACLMSSKLSSNNTSPASSISEWSSESSSSTSTVNQRSNTSRASIDTSSPCTSLDNGAPSPLDHRNQSNDQISDRHEIKATRLSSENVNTTSMQTGAHVRPDMVKPSGLRMPSPKIGFFDGVRTPKGNPQSIWHFLLVPKDWTCEGVVPSIGSSSVGNSSKAKLSKLQPARIVTATGNMKPNTRKPVSPVPSQKLSNASTKVSSASQVVKNCPSASPQVHNEMNGESCLKAEEVGPKGPNEANPVPDAGLDAETTGSLGVTKSEMKVEKQRNTNLNDVKIAPIEGYSFDSKTHCNAENIKLSEEVGEDAICGLQNLKDNLCSLYKRNDKENTTHSEDQVDGTSIQIRTKDSKQELQKELIGNSISQIDFSHPDSGQKESPSNLSGPTLISLSPATIEIAAPTRTPFTVKNSFCNGEGFDLSAKSSTRVVEKTTSLPSVESAQTENS</sequence>
<dbReference type="EMBL" id="SDRB02011408">
    <property type="protein sequence ID" value="THG01477.1"/>
    <property type="molecule type" value="Genomic_DNA"/>
</dbReference>
<feature type="region of interest" description="Disordered" evidence="1">
    <location>
        <begin position="269"/>
        <end position="288"/>
    </location>
</feature>
<dbReference type="PANTHER" id="PTHR33737">
    <property type="entry name" value="OS05G0121800 PROTEIN"/>
    <property type="match status" value="1"/>
</dbReference>
<feature type="compositionally biased region" description="Polar residues" evidence="1">
    <location>
        <begin position="501"/>
        <end position="514"/>
    </location>
</feature>
<evidence type="ECO:0000313" key="3">
    <source>
        <dbReference type="Proteomes" id="UP000306102"/>
    </source>
</evidence>
<dbReference type="Proteomes" id="UP000306102">
    <property type="component" value="Unassembled WGS sequence"/>
</dbReference>
<feature type="region of interest" description="Disordered" evidence="1">
    <location>
        <begin position="164"/>
        <end position="187"/>
    </location>
</feature>
<feature type="region of interest" description="Disordered" evidence="1">
    <location>
        <begin position="466"/>
        <end position="564"/>
    </location>
</feature>
<feature type="region of interest" description="Disordered" evidence="1">
    <location>
        <begin position="822"/>
        <end position="847"/>
    </location>
</feature>
<dbReference type="GO" id="GO:0008017">
    <property type="term" value="F:microtubule binding"/>
    <property type="evidence" value="ECO:0007669"/>
    <property type="project" value="InterPro"/>
</dbReference>
<feature type="compositionally biased region" description="Polar residues" evidence="1">
    <location>
        <begin position="649"/>
        <end position="680"/>
    </location>
</feature>
<feature type="compositionally biased region" description="Low complexity" evidence="1">
    <location>
        <begin position="379"/>
        <end position="415"/>
    </location>
</feature>
<dbReference type="PANTHER" id="PTHR33737:SF2">
    <property type="entry name" value="OS12G0102700 PROTEIN"/>
    <property type="match status" value="1"/>
</dbReference>
<reference evidence="2 3" key="1">
    <citation type="journal article" date="2018" name="Proc. Natl. Acad. Sci. U.S.A.">
        <title>Draft genome sequence of Camellia sinensis var. sinensis provides insights into the evolution of the tea genome and tea quality.</title>
        <authorList>
            <person name="Wei C."/>
            <person name="Yang H."/>
            <person name="Wang S."/>
            <person name="Zhao J."/>
            <person name="Liu C."/>
            <person name="Gao L."/>
            <person name="Xia E."/>
            <person name="Lu Y."/>
            <person name="Tai Y."/>
            <person name="She G."/>
            <person name="Sun J."/>
            <person name="Cao H."/>
            <person name="Tong W."/>
            <person name="Gao Q."/>
            <person name="Li Y."/>
            <person name="Deng W."/>
            <person name="Jiang X."/>
            <person name="Wang W."/>
            <person name="Chen Q."/>
            <person name="Zhang S."/>
            <person name="Li H."/>
            <person name="Wu J."/>
            <person name="Wang P."/>
            <person name="Li P."/>
            <person name="Shi C."/>
            <person name="Zheng F."/>
            <person name="Jian J."/>
            <person name="Huang B."/>
            <person name="Shan D."/>
            <person name="Shi M."/>
            <person name="Fang C."/>
            <person name="Yue Y."/>
            <person name="Li F."/>
            <person name="Li D."/>
            <person name="Wei S."/>
            <person name="Han B."/>
            <person name="Jiang C."/>
            <person name="Yin Y."/>
            <person name="Xia T."/>
            <person name="Zhang Z."/>
            <person name="Bennetzen J.L."/>
            <person name="Zhao S."/>
            <person name="Wan X."/>
        </authorList>
    </citation>
    <scope>NUCLEOTIDE SEQUENCE [LARGE SCALE GENOMIC DNA]</scope>
    <source>
        <strain evidence="3">cv. Shuchazao</strain>
        <tissue evidence="2">Leaf</tissue>
    </source>
</reference>
<name>A0A4V3WKN1_CAMSN</name>
<gene>
    <name evidence="2" type="ORF">TEA_010307</name>
</gene>
<comment type="caution">
    <text evidence="2">The sequence shown here is derived from an EMBL/GenBank/DDBJ whole genome shotgun (WGS) entry which is preliminary data.</text>
</comment>
<dbReference type="InterPro" id="IPR045882">
    <property type="entry name" value="GPT1/2"/>
</dbReference>
<feature type="region of interest" description="Disordered" evidence="1">
    <location>
        <begin position="636"/>
        <end position="681"/>
    </location>
</feature>
<organism evidence="2 3">
    <name type="scientific">Camellia sinensis var. sinensis</name>
    <name type="common">China tea</name>
    <dbReference type="NCBI Taxonomy" id="542762"/>
    <lineage>
        <taxon>Eukaryota</taxon>
        <taxon>Viridiplantae</taxon>
        <taxon>Streptophyta</taxon>
        <taxon>Embryophyta</taxon>
        <taxon>Tracheophyta</taxon>
        <taxon>Spermatophyta</taxon>
        <taxon>Magnoliopsida</taxon>
        <taxon>eudicotyledons</taxon>
        <taxon>Gunneridae</taxon>
        <taxon>Pentapetalae</taxon>
        <taxon>asterids</taxon>
        <taxon>Ericales</taxon>
        <taxon>Theaceae</taxon>
        <taxon>Camellia</taxon>
    </lineage>
</organism>
<feature type="compositionally biased region" description="Polar residues" evidence="1">
    <location>
        <begin position="836"/>
        <end position="847"/>
    </location>
</feature>
<accession>A0A4V3WKN1</accession>
<feature type="region of interest" description="Disordered" evidence="1">
    <location>
        <begin position="304"/>
        <end position="420"/>
    </location>
</feature>
<feature type="compositionally biased region" description="Low complexity" evidence="1">
    <location>
        <begin position="269"/>
        <end position="283"/>
    </location>
</feature>